<dbReference type="InterPro" id="IPR036188">
    <property type="entry name" value="FAD/NAD-bd_sf"/>
</dbReference>
<dbReference type="GO" id="GO:0050136">
    <property type="term" value="F:NADH dehydrogenase (quinone) (non-electrogenic) activity"/>
    <property type="evidence" value="ECO:0007669"/>
    <property type="project" value="UniProtKB-EC"/>
</dbReference>
<keyword evidence="5" id="KW-0809">Transit peptide</keyword>
<evidence type="ECO:0000256" key="7">
    <source>
        <dbReference type="ARBA" id="ARBA00023027"/>
    </source>
</evidence>
<accession>A0A0W4ZNI5</accession>
<dbReference type="AlphaFoldDB" id="A0A0W4ZNI5"/>
<name>A0A0W4ZNI5_PNEJ7</name>
<dbReference type="STRING" id="1408657.A0A0W4ZNI5"/>
<evidence type="ECO:0000256" key="2">
    <source>
        <dbReference type="ARBA" id="ARBA00012637"/>
    </source>
</evidence>
<dbReference type="SUPFAM" id="SSF51905">
    <property type="entry name" value="FAD/NAD(P)-binding domain"/>
    <property type="match status" value="2"/>
</dbReference>
<dbReference type="Gene3D" id="3.50.50.100">
    <property type="match status" value="1"/>
</dbReference>
<dbReference type="VEuPathDB" id="FungiDB:T551_01877"/>
<evidence type="ECO:0000313" key="12">
    <source>
        <dbReference type="EMBL" id="KTW29933.1"/>
    </source>
</evidence>
<evidence type="ECO:0000256" key="9">
    <source>
        <dbReference type="ARBA" id="ARBA00049010"/>
    </source>
</evidence>
<evidence type="ECO:0000259" key="11">
    <source>
        <dbReference type="Pfam" id="PF22366"/>
    </source>
</evidence>
<gene>
    <name evidence="12" type="ORF">T551_01877</name>
</gene>
<dbReference type="GeneID" id="28940395"/>
<evidence type="ECO:0000256" key="8">
    <source>
        <dbReference type="ARBA" id="ARBA00047599"/>
    </source>
</evidence>
<dbReference type="PANTHER" id="PTHR43706">
    <property type="entry name" value="NADH DEHYDROGENASE"/>
    <property type="match status" value="1"/>
</dbReference>
<comment type="catalytic activity">
    <reaction evidence="8">
        <text>a quinone + NADH + H(+) = a quinol + NAD(+)</text>
        <dbReference type="Rhea" id="RHEA:46160"/>
        <dbReference type="ChEBI" id="CHEBI:15378"/>
        <dbReference type="ChEBI" id="CHEBI:24646"/>
        <dbReference type="ChEBI" id="CHEBI:57540"/>
        <dbReference type="ChEBI" id="CHEBI:57945"/>
        <dbReference type="ChEBI" id="CHEBI:132124"/>
        <dbReference type="EC" id="1.6.5.9"/>
    </reaction>
</comment>
<dbReference type="eggNOG" id="KOG2495">
    <property type="taxonomic scope" value="Eukaryota"/>
</dbReference>
<evidence type="ECO:0000313" key="13">
    <source>
        <dbReference type="Proteomes" id="UP000053447"/>
    </source>
</evidence>
<dbReference type="InterPro" id="IPR045024">
    <property type="entry name" value="NDH-2"/>
</dbReference>
<dbReference type="Proteomes" id="UP000053447">
    <property type="component" value="Unassembled WGS sequence"/>
</dbReference>
<dbReference type="RefSeq" id="XP_018229494.1">
    <property type="nucleotide sequence ID" value="XM_018374140.1"/>
</dbReference>
<dbReference type="InterPro" id="IPR023753">
    <property type="entry name" value="FAD/NAD-binding_dom"/>
</dbReference>
<keyword evidence="3" id="KW-0285">Flavoprotein</keyword>
<keyword evidence="7" id="KW-0520">NAD</keyword>
<dbReference type="Pfam" id="PF07992">
    <property type="entry name" value="Pyr_redox_2"/>
    <property type="match status" value="1"/>
</dbReference>
<dbReference type="InterPro" id="IPR054585">
    <property type="entry name" value="NDH2-like_C"/>
</dbReference>
<comment type="similarity">
    <text evidence="1">Belongs to the NADH dehydrogenase family.</text>
</comment>
<dbReference type="Pfam" id="PF22366">
    <property type="entry name" value="NDH2_C"/>
    <property type="match status" value="1"/>
</dbReference>
<evidence type="ECO:0000256" key="6">
    <source>
        <dbReference type="ARBA" id="ARBA00023002"/>
    </source>
</evidence>
<dbReference type="EMBL" id="LFWA01000008">
    <property type="protein sequence ID" value="KTW29933.1"/>
    <property type="molecule type" value="Genomic_DNA"/>
</dbReference>
<evidence type="ECO:0000256" key="3">
    <source>
        <dbReference type="ARBA" id="ARBA00022630"/>
    </source>
</evidence>
<comment type="catalytic activity">
    <reaction evidence="9">
        <text>a ubiquinone + NADH + H(+) = a ubiquinol + NAD(+)</text>
        <dbReference type="Rhea" id="RHEA:23152"/>
        <dbReference type="Rhea" id="RHEA-COMP:9565"/>
        <dbReference type="Rhea" id="RHEA-COMP:9566"/>
        <dbReference type="ChEBI" id="CHEBI:15378"/>
        <dbReference type="ChEBI" id="CHEBI:16389"/>
        <dbReference type="ChEBI" id="CHEBI:17976"/>
        <dbReference type="ChEBI" id="CHEBI:57540"/>
        <dbReference type="ChEBI" id="CHEBI:57945"/>
    </reaction>
</comment>
<evidence type="ECO:0000256" key="5">
    <source>
        <dbReference type="ARBA" id="ARBA00022946"/>
    </source>
</evidence>
<proteinExistence type="inferred from homology"/>
<organism evidence="12 13">
    <name type="scientific">Pneumocystis jirovecii (strain RU7)</name>
    <name type="common">Human pneumocystis pneumonia agent</name>
    <dbReference type="NCBI Taxonomy" id="1408657"/>
    <lineage>
        <taxon>Eukaryota</taxon>
        <taxon>Fungi</taxon>
        <taxon>Dikarya</taxon>
        <taxon>Ascomycota</taxon>
        <taxon>Taphrinomycotina</taxon>
        <taxon>Pneumocystomycetes</taxon>
        <taxon>Pneumocystaceae</taxon>
        <taxon>Pneumocystis</taxon>
    </lineage>
</organism>
<keyword evidence="6" id="KW-0560">Oxidoreductase</keyword>
<feature type="domain" description="FAD/NAD(P)-binding" evidence="10">
    <location>
        <begin position="36"/>
        <end position="370"/>
    </location>
</feature>
<evidence type="ECO:0000256" key="4">
    <source>
        <dbReference type="ARBA" id="ARBA00022827"/>
    </source>
</evidence>
<dbReference type="PRINTS" id="PR00368">
    <property type="entry name" value="FADPNR"/>
</dbReference>
<feature type="domain" description="External alternative NADH-ubiquinone oxidoreductase-like C-terminal" evidence="11">
    <location>
        <begin position="433"/>
        <end position="497"/>
    </location>
</feature>
<sequence>MVFIIVNFLGMPKVFLDAYKFRHPLFLIEPDSNKKTIVILGSGWGSISLLKNIKSNDYNIAIVSPRNYFLYTPLLPSCTTGTVEFRSIMEPIIYMIRHKKTNVRFYEASCTSINPDNKTIIIRDSSGVYGDVNETTLSYDYLVIGVGAENQTFGISGVNQYANFLKETSDARKIRIKIMECIKAALFEGQTDDEKQRLLNMIVVGGGPTGVEFAAELHDFFEADLKKWFPEISNIFKVKLIEMLPSVLPMFPKTLINYTEAAFKGQNIEILTRSIVKGVTDKYIIVETVAPDNKKMIQRIPYGLLVWATGNSPRNVIKDLVSKIPEQNGSFRGLLVNDYLVVKGTENIWALGDCTATKYAPTAQVASQQGEYLAKLFDTLAEFRKVKKEIRYLEKLLETDSINFENKEMIKKDVNIKIKKMERLSILPFEFLYRGSLAYIGNDKAIADLSFSKGSFSMFGTVAFLFWRSVYASMLFSLRNRVLVCLDWIKVSIFGRDVSRF</sequence>
<dbReference type="PANTHER" id="PTHR43706:SF47">
    <property type="entry name" value="EXTERNAL NADH-UBIQUINONE OXIDOREDUCTASE 1, MITOCHONDRIAL-RELATED"/>
    <property type="match status" value="1"/>
</dbReference>
<dbReference type="GO" id="GO:0005739">
    <property type="term" value="C:mitochondrion"/>
    <property type="evidence" value="ECO:0007669"/>
    <property type="project" value="UniProtKB-ARBA"/>
</dbReference>
<keyword evidence="13" id="KW-1185">Reference proteome</keyword>
<reference evidence="13" key="1">
    <citation type="journal article" date="2016" name="Nat. Commun.">
        <title>Genome analysis of three Pneumocystis species reveals adaptation mechanisms to life exclusively in mammalian hosts.</title>
        <authorList>
            <person name="Ma L."/>
            <person name="Chen Z."/>
            <person name="Huang D.W."/>
            <person name="Kutty G."/>
            <person name="Ishihara M."/>
            <person name="Wang H."/>
            <person name="Abouelleil A."/>
            <person name="Bishop L."/>
            <person name="Davey E."/>
            <person name="Deng R."/>
            <person name="Deng X."/>
            <person name="Fan L."/>
            <person name="Fantoni G."/>
            <person name="Fitzgerald M."/>
            <person name="Gogineni E."/>
            <person name="Goldberg J.M."/>
            <person name="Handley G."/>
            <person name="Hu X."/>
            <person name="Huber C."/>
            <person name="Jiao X."/>
            <person name="Jones K."/>
            <person name="Levin J.Z."/>
            <person name="Liu Y."/>
            <person name="Macdonald P."/>
            <person name="Melnikov A."/>
            <person name="Raley C."/>
            <person name="Sassi M."/>
            <person name="Sherman B.T."/>
            <person name="Song X."/>
            <person name="Sykes S."/>
            <person name="Tran B."/>
            <person name="Walsh L."/>
            <person name="Xia Y."/>
            <person name="Yang J."/>
            <person name="Young S."/>
            <person name="Zeng Q."/>
            <person name="Zheng X."/>
            <person name="Stephens R."/>
            <person name="Nusbaum C."/>
            <person name="Birren B.W."/>
            <person name="Azadi P."/>
            <person name="Lempicki R.A."/>
            <person name="Cuomo C.A."/>
            <person name="Kovacs J.A."/>
        </authorList>
    </citation>
    <scope>NUCLEOTIDE SEQUENCE [LARGE SCALE GENOMIC DNA]</scope>
    <source>
        <strain evidence="13">RU7</strain>
    </source>
</reference>
<protein>
    <recommendedName>
        <fullName evidence="2">NADH:ubiquinone reductase (non-electrogenic)</fullName>
        <ecNumber evidence="2">1.6.5.9</ecNumber>
    </recommendedName>
</protein>
<evidence type="ECO:0000259" key="10">
    <source>
        <dbReference type="Pfam" id="PF07992"/>
    </source>
</evidence>
<comment type="caution">
    <text evidence="12">The sequence shown here is derived from an EMBL/GenBank/DDBJ whole genome shotgun (WGS) entry which is preliminary data.</text>
</comment>
<keyword evidence="4" id="KW-0274">FAD</keyword>
<dbReference type="EC" id="1.6.5.9" evidence="2"/>
<dbReference type="OrthoDB" id="3244603at2759"/>
<evidence type="ECO:0000256" key="1">
    <source>
        <dbReference type="ARBA" id="ARBA00005272"/>
    </source>
</evidence>